<dbReference type="STRING" id="511.UZ73_00470"/>
<name>A0A2U2BPT9_ALCFA</name>
<evidence type="ECO:0000313" key="3">
    <source>
        <dbReference type="Proteomes" id="UP000245216"/>
    </source>
</evidence>
<evidence type="ECO:0000259" key="1">
    <source>
        <dbReference type="Pfam" id="PF00144"/>
    </source>
</evidence>
<reference evidence="2 3" key="1">
    <citation type="submission" date="2018-05" db="EMBL/GenBank/DDBJ databases">
        <title>Genome Sequence of an Efficient Indole-Degrading Bacterium, Alcaligenes sp.YBY.</title>
        <authorList>
            <person name="Yang B."/>
        </authorList>
    </citation>
    <scope>NUCLEOTIDE SEQUENCE [LARGE SCALE GENOMIC DNA]</scope>
    <source>
        <strain evidence="2 3">YBY</strain>
    </source>
</reference>
<dbReference type="RefSeq" id="WP_109088486.1">
    <property type="nucleotide sequence ID" value="NZ_QEXO01000001.1"/>
</dbReference>
<reference evidence="2 3" key="2">
    <citation type="submission" date="2018-05" db="EMBL/GenBank/DDBJ databases">
        <authorList>
            <person name="Lanie J.A."/>
            <person name="Ng W.-L."/>
            <person name="Kazmierczak K.M."/>
            <person name="Andrzejewski T.M."/>
            <person name="Davidsen T.M."/>
            <person name="Wayne K.J."/>
            <person name="Tettelin H."/>
            <person name="Glass J.I."/>
            <person name="Rusch D."/>
            <person name="Podicherti R."/>
            <person name="Tsui H.-C.T."/>
            <person name="Winkler M.E."/>
        </authorList>
    </citation>
    <scope>NUCLEOTIDE SEQUENCE [LARGE SCALE GENOMIC DNA]</scope>
    <source>
        <strain evidence="2 3">YBY</strain>
    </source>
</reference>
<dbReference type="PANTHER" id="PTHR43283">
    <property type="entry name" value="BETA-LACTAMASE-RELATED"/>
    <property type="match status" value="1"/>
</dbReference>
<dbReference type="SUPFAM" id="SSF56601">
    <property type="entry name" value="beta-lactamase/transpeptidase-like"/>
    <property type="match status" value="1"/>
</dbReference>
<dbReference type="InterPro" id="IPR050789">
    <property type="entry name" value="Diverse_Enzym_Activities"/>
</dbReference>
<dbReference type="AlphaFoldDB" id="A0A2U2BPT9"/>
<dbReference type="GO" id="GO:0016787">
    <property type="term" value="F:hydrolase activity"/>
    <property type="evidence" value="ECO:0007669"/>
    <property type="project" value="UniProtKB-KW"/>
</dbReference>
<gene>
    <name evidence="2" type="ORF">DF183_04600</name>
</gene>
<protein>
    <submittedName>
        <fullName evidence="2">Serine hydrolase</fullName>
    </submittedName>
</protein>
<evidence type="ECO:0000313" key="2">
    <source>
        <dbReference type="EMBL" id="PWE16013.1"/>
    </source>
</evidence>
<dbReference type="Gene3D" id="3.40.710.10">
    <property type="entry name" value="DD-peptidase/beta-lactamase superfamily"/>
    <property type="match status" value="1"/>
</dbReference>
<accession>A0A2U2BPT9</accession>
<dbReference type="PANTHER" id="PTHR43283:SF3">
    <property type="entry name" value="BETA-LACTAMASE FAMILY PROTEIN (AFU_ORTHOLOGUE AFUA_5G07500)"/>
    <property type="match status" value="1"/>
</dbReference>
<dbReference type="InterPro" id="IPR012338">
    <property type="entry name" value="Beta-lactam/transpept-like"/>
</dbReference>
<dbReference type="InterPro" id="IPR001466">
    <property type="entry name" value="Beta-lactam-related"/>
</dbReference>
<organism evidence="2 3">
    <name type="scientific">Alcaligenes faecalis</name>
    <dbReference type="NCBI Taxonomy" id="511"/>
    <lineage>
        <taxon>Bacteria</taxon>
        <taxon>Pseudomonadati</taxon>
        <taxon>Pseudomonadota</taxon>
        <taxon>Betaproteobacteria</taxon>
        <taxon>Burkholderiales</taxon>
        <taxon>Alcaligenaceae</taxon>
        <taxon>Alcaligenes</taxon>
    </lineage>
</organism>
<dbReference type="EMBL" id="QEXO01000001">
    <property type="protein sequence ID" value="PWE16013.1"/>
    <property type="molecule type" value="Genomic_DNA"/>
</dbReference>
<feature type="domain" description="Beta-lactamase-related" evidence="1">
    <location>
        <begin position="38"/>
        <end position="382"/>
    </location>
</feature>
<dbReference type="Pfam" id="PF00144">
    <property type="entry name" value="Beta-lactamase"/>
    <property type="match status" value="1"/>
</dbReference>
<dbReference type="Proteomes" id="UP000245216">
    <property type="component" value="Unassembled WGS sequence"/>
</dbReference>
<proteinExistence type="predicted"/>
<comment type="caution">
    <text evidence="2">The sequence shown here is derived from an EMBL/GenBank/DDBJ whole genome shotgun (WGS) entry which is preliminary data.</text>
</comment>
<keyword evidence="2" id="KW-0378">Hydrolase</keyword>
<sequence>MKDLNCDIESDHVMAVTESTGVNQGNSSSRTHFPVLHQFLEQALSRNQVMGAVVLVAHQGQVVLSYVGGWADKEKARPMHEDTVFRLGSLSKSVSSWLALCLSEQGLISLKDRITRYLPNFGPHFESECPPIAIHQLLTHTSGLSYRFIDGEESLYAQAQISDGIDRVDLSWQENFRRVCSVPLRFAPGTGWRYSLGIDVVGKALEVASGKGLAQLLEETISAPLGLQHCSFYERDYYQIAAHYQNHAAGLSRAEGALDLGIGVLRFDESLMSRPSTPVYAGASMLGSGPDLMRILLGLRNGRLLSRSSYQAFLSDHVPHSSKCMWRNWGYTYGAAISRLEPDATMPMSAGSVQWVGAFGQKWMFDPHKDVIIVSMTNTAPEGLFGAFPDQVRDAVYTDLGLMPG</sequence>